<sequence length="202" mass="22533">MPEEPIRPKIKLLLVTAKPADGHSEIHVLEQHLGDVCPHSVDVLKIRALSCDDVVKAVQTNLPDIVHFYGECTSDGRLHFIDDQGQVADWCGKSFFLKRISAAVAEIKLVYINGKITAKEIGVSNGKIAAIVGMQKKADDDLSRRFVIPFYVALAFGNPLGPAFAKLWQALPEQDRKLILCFRLDLNPDQFFLREQLKTAQN</sequence>
<reference evidence="1 2" key="1">
    <citation type="submission" date="2019-02" db="EMBL/GenBank/DDBJ databases">
        <title>Closed genome of Sporomusa termitida DSM 4440.</title>
        <authorList>
            <person name="Poehlein A."/>
            <person name="Daniel R."/>
        </authorList>
    </citation>
    <scope>NUCLEOTIDE SEQUENCE [LARGE SCALE GENOMIC DNA]</scope>
    <source>
        <strain evidence="1 2">DSM 4440</strain>
    </source>
</reference>
<name>A0A517DWS2_9FIRM</name>
<dbReference type="RefSeq" id="WP_144351246.1">
    <property type="nucleotide sequence ID" value="NZ_CP036259.1"/>
</dbReference>
<dbReference type="AlphaFoldDB" id="A0A517DWS2"/>
<evidence type="ECO:0000313" key="2">
    <source>
        <dbReference type="Proteomes" id="UP000320776"/>
    </source>
</evidence>
<keyword evidence="2" id="KW-1185">Reference proteome</keyword>
<evidence type="ECO:0000313" key="1">
    <source>
        <dbReference type="EMBL" id="QDR81792.1"/>
    </source>
</evidence>
<organism evidence="1 2">
    <name type="scientific">Sporomusa termitida</name>
    <dbReference type="NCBI Taxonomy" id="2377"/>
    <lineage>
        <taxon>Bacteria</taxon>
        <taxon>Bacillati</taxon>
        <taxon>Bacillota</taxon>
        <taxon>Negativicutes</taxon>
        <taxon>Selenomonadales</taxon>
        <taxon>Sporomusaceae</taxon>
        <taxon>Sporomusa</taxon>
    </lineage>
</organism>
<dbReference type="Proteomes" id="UP000320776">
    <property type="component" value="Chromosome"/>
</dbReference>
<protein>
    <submittedName>
        <fullName evidence="1">Uncharacterized protein</fullName>
    </submittedName>
</protein>
<dbReference type="KEGG" id="sted:SPTER_32050"/>
<dbReference type="OrthoDB" id="8253226at2"/>
<dbReference type="EMBL" id="CP036259">
    <property type="protein sequence ID" value="QDR81792.1"/>
    <property type="molecule type" value="Genomic_DNA"/>
</dbReference>
<accession>A0A517DWS2</accession>
<gene>
    <name evidence="1" type="ORF">SPTER_32050</name>
</gene>
<proteinExistence type="predicted"/>